<accession>A0AAV7U2L3</accession>
<protein>
    <submittedName>
        <fullName evidence="2">Uncharacterized protein</fullName>
    </submittedName>
</protein>
<dbReference type="Proteomes" id="UP001066276">
    <property type="component" value="Chromosome 3_2"/>
</dbReference>
<evidence type="ECO:0000256" key="1">
    <source>
        <dbReference type="SAM" id="MobiDB-lite"/>
    </source>
</evidence>
<dbReference type="EMBL" id="JANPWB010000006">
    <property type="protein sequence ID" value="KAJ1182093.1"/>
    <property type="molecule type" value="Genomic_DNA"/>
</dbReference>
<keyword evidence="3" id="KW-1185">Reference proteome</keyword>
<dbReference type="AlphaFoldDB" id="A0AAV7U2L3"/>
<gene>
    <name evidence="2" type="ORF">NDU88_007288</name>
</gene>
<feature type="compositionally biased region" description="Low complexity" evidence="1">
    <location>
        <begin position="113"/>
        <end position="126"/>
    </location>
</feature>
<organism evidence="2 3">
    <name type="scientific">Pleurodeles waltl</name>
    <name type="common">Iberian ribbed newt</name>
    <dbReference type="NCBI Taxonomy" id="8319"/>
    <lineage>
        <taxon>Eukaryota</taxon>
        <taxon>Metazoa</taxon>
        <taxon>Chordata</taxon>
        <taxon>Craniata</taxon>
        <taxon>Vertebrata</taxon>
        <taxon>Euteleostomi</taxon>
        <taxon>Amphibia</taxon>
        <taxon>Batrachia</taxon>
        <taxon>Caudata</taxon>
        <taxon>Salamandroidea</taxon>
        <taxon>Salamandridae</taxon>
        <taxon>Pleurodelinae</taxon>
        <taxon>Pleurodeles</taxon>
    </lineage>
</organism>
<feature type="compositionally biased region" description="Low complexity" evidence="1">
    <location>
        <begin position="48"/>
        <end position="57"/>
    </location>
</feature>
<reference evidence="2" key="1">
    <citation type="journal article" date="2022" name="bioRxiv">
        <title>Sequencing and chromosome-scale assembly of the giantPleurodeles waltlgenome.</title>
        <authorList>
            <person name="Brown T."/>
            <person name="Elewa A."/>
            <person name="Iarovenko S."/>
            <person name="Subramanian E."/>
            <person name="Araus A.J."/>
            <person name="Petzold A."/>
            <person name="Susuki M."/>
            <person name="Suzuki K.-i.T."/>
            <person name="Hayashi T."/>
            <person name="Toyoda A."/>
            <person name="Oliveira C."/>
            <person name="Osipova E."/>
            <person name="Leigh N.D."/>
            <person name="Simon A."/>
            <person name="Yun M.H."/>
        </authorList>
    </citation>
    <scope>NUCLEOTIDE SEQUENCE</scope>
    <source>
        <strain evidence="2">20211129_DDA</strain>
        <tissue evidence="2">Liver</tissue>
    </source>
</reference>
<feature type="compositionally biased region" description="Basic and acidic residues" evidence="1">
    <location>
        <begin position="191"/>
        <end position="203"/>
    </location>
</feature>
<feature type="region of interest" description="Disordered" evidence="1">
    <location>
        <begin position="1"/>
        <end position="203"/>
    </location>
</feature>
<sequence length="203" mass="21939">MSPWCAGQTSPHQLSTVSPPKSLFRGRSTCTALSGTAPRPSSKPPPRTVVRSPRPLSGLQDRPAKYSSSEVCPRKPGNRVPAIHQGPAPHRPRSKSPGKGSSASRRCFKMAPRSTSYSSGTSSTRRWVPQLPPGIRGPQEGPSALNPRRPGNQEHPGGRPIPRPRPRLAQWPHSNCRAAPAPPAGATQPGSDRRCRAWDTRRE</sequence>
<evidence type="ECO:0000313" key="2">
    <source>
        <dbReference type="EMBL" id="KAJ1182093.1"/>
    </source>
</evidence>
<proteinExistence type="predicted"/>
<feature type="compositionally biased region" description="Polar residues" evidence="1">
    <location>
        <begin position="7"/>
        <end position="19"/>
    </location>
</feature>
<comment type="caution">
    <text evidence="2">The sequence shown here is derived from an EMBL/GenBank/DDBJ whole genome shotgun (WGS) entry which is preliminary data.</text>
</comment>
<name>A0AAV7U2L3_PLEWA</name>
<evidence type="ECO:0000313" key="3">
    <source>
        <dbReference type="Proteomes" id="UP001066276"/>
    </source>
</evidence>